<evidence type="ECO:0008006" key="5">
    <source>
        <dbReference type="Google" id="ProtNLM"/>
    </source>
</evidence>
<evidence type="ECO:0000256" key="2">
    <source>
        <dbReference type="SAM" id="SignalP"/>
    </source>
</evidence>
<dbReference type="Proteomes" id="UP001239782">
    <property type="component" value="Chromosome"/>
</dbReference>
<feature type="compositionally biased region" description="Polar residues" evidence="1">
    <location>
        <begin position="108"/>
        <end position="131"/>
    </location>
</feature>
<evidence type="ECO:0000256" key="1">
    <source>
        <dbReference type="SAM" id="MobiDB-lite"/>
    </source>
</evidence>
<gene>
    <name evidence="3" type="ORF">Q9312_04465</name>
</gene>
<protein>
    <recommendedName>
        <fullName evidence="5">Secreted protein</fullName>
    </recommendedName>
</protein>
<keyword evidence="4" id="KW-1185">Reference proteome</keyword>
<evidence type="ECO:0000313" key="4">
    <source>
        <dbReference type="Proteomes" id="UP001239782"/>
    </source>
</evidence>
<keyword evidence="2" id="KW-0732">Signal</keyword>
<feature type="chain" id="PRO_5041438240" description="Secreted protein" evidence="2">
    <location>
        <begin position="23"/>
        <end position="131"/>
    </location>
</feature>
<name>A0AA51RV54_9GAMM</name>
<dbReference type="KEGG" id="plei:Q9312_04465"/>
<reference evidence="3 4" key="1">
    <citation type="submission" date="2023-08" db="EMBL/GenBank/DDBJ databases">
        <title>Pleionea litopenaei sp. nov., isolated from stomach of juvenile Litopenaeus vannamei.</title>
        <authorList>
            <person name="Rho A.M."/>
            <person name="Hwang C.Y."/>
        </authorList>
    </citation>
    <scope>NUCLEOTIDE SEQUENCE [LARGE SCALE GENOMIC DNA]</scope>
    <source>
        <strain evidence="3 4">HL-JVS1</strain>
    </source>
</reference>
<accession>A0AA51RV54</accession>
<organism evidence="3 4">
    <name type="scientific">Pleionea litopenaei</name>
    <dbReference type="NCBI Taxonomy" id="3070815"/>
    <lineage>
        <taxon>Bacteria</taxon>
        <taxon>Pseudomonadati</taxon>
        <taxon>Pseudomonadota</taxon>
        <taxon>Gammaproteobacteria</taxon>
        <taxon>Oceanospirillales</taxon>
        <taxon>Pleioneaceae</taxon>
        <taxon>Pleionea</taxon>
    </lineage>
</organism>
<dbReference type="RefSeq" id="WP_309203376.1">
    <property type="nucleotide sequence ID" value="NZ_CP133548.1"/>
</dbReference>
<proteinExistence type="predicted"/>
<dbReference type="AlphaFoldDB" id="A0AA51RV54"/>
<feature type="signal peptide" evidence="2">
    <location>
        <begin position="1"/>
        <end position="22"/>
    </location>
</feature>
<feature type="region of interest" description="Disordered" evidence="1">
    <location>
        <begin position="101"/>
        <end position="131"/>
    </location>
</feature>
<sequence>MKQKVSLLIMLMVVFQVTSGWAKEAPAQKTTKSATPSLEMLEFLADFSDDDGTVIDPQTLKVLARPAVKEPSLSENCTRTEIPIKNLDDLKSKTPTVVYHCKSDQPPAMSSTTTKAPTKDPQTPLSGGQHE</sequence>
<evidence type="ECO:0000313" key="3">
    <source>
        <dbReference type="EMBL" id="WMS88172.1"/>
    </source>
</evidence>
<dbReference type="EMBL" id="CP133548">
    <property type="protein sequence ID" value="WMS88172.1"/>
    <property type="molecule type" value="Genomic_DNA"/>
</dbReference>